<evidence type="ECO:0000256" key="7">
    <source>
        <dbReference type="ARBA" id="ARBA00072667"/>
    </source>
</evidence>
<accession>E1BBD0</accession>
<dbReference type="Reactome" id="R-BTA-9639288">
    <property type="pathway name" value="Amino acids regulate mTORC1"/>
</dbReference>
<dbReference type="OrthoDB" id="18134at2759"/>
<evidence type="ECO:0000313" key="8">
    <source>
        <dbReference type="Ensembl" id="ENSBTAP00000017932.5"/>
    </source>
</evidence>
<evidence type="ECO:0000256" key="4">
    <source>
        <dbReference type="ARBA" id="ARBA00054615"/>
    </source>
</evidence>
<dbReference type="SUPFAM" id="SSF160651">
    <property type="entry name" value="FLJ32549 C-terminal domain-like"/>
    <property type="match status" value="1"/>
</dbReference>
<evidence type="ECO:0000256" key="1">
    <source>
        <dbReference type="ARBA" id="ARBA00004656"/>
    </source>
</evidence>
<reference evidence="8" key="2">
    <citation type="submission" date="2025-08" db="UniProtKB">
        <authorList>
            <consortium name="Ensembl"/>
        </authorList>
    </citation>
    <scope>IDENTIFICATION</scope>
    <source>
        <strain evidence="8">Hereford</strain>
    </source>
</reference>
<evidence type="ECO:0000313" key="10">
    <source>
        <dbReference type="VGNC" id="VGNC:49164"/>
    </source>
</evidence>
<dbReference type="GO" id="GO:0034198">
    <property type="term" value="P:cellular response to amino acid starvation"/>
    <property type="evidence" value="ECO:0000318"/>
    <property type="project" value="GO_Central"/>
</dbReference>
<comment type="similarity">
    <text evidence="5">Belongs to the KICS2 family.</text>
</comment>
<dbReference type="GeneTree" id="ENSGT00390000009583"/>
<keyword evidence="3" id="KW-0458">Lysosome</keyword>
<dbReference type="Bgee" id="ENSBTAG00000013486">
    <property type="expression patterns" value="Expressed in oocyte and 99 other cell types or tissues"/>
</dbReference>
<dbReference type="eggNOG" id="ENOG502QTBE">
    <property type="taxonomic scope" value="Eukaryota"/>
</dbReference>
<keyword evidence="2" id="KW-0472">Membrane</keyword>
<evidence type="ECO:0000313" key="9">
    <source>
        <dbReference type="Proteomes" id="UP000009136"/>
    </source>
</evidence>
<dbReference type="Ensembl" id="ENSBTAT00000017932.7">
    <property type="protein sequence ID" value="ENSBTAP00000017932.5"/>
    <property type="gene ID" value="ENSBTAG00000013486.7"/>
</dbReference>
<dbReference type="GO" id="GO:0005765">
    <property type="term" value="C:lysosomal membrane"/>
    <property type="evidence" value="ECO:0007669"/>
    <property type="project" value="UniProtKB-SubCell"/>
</dbReference>
<dbReference type="GO" id="GO:1904262">
    <property type="term" value="P:negative regulation of TORC1 signaling"/>
    <property type="evidence" value="ECO:0000318"/>
    <property type="project" value="GO_Central"/>
</dbReference>
<dbReference type="HOGENOM" id="CLU_050627_0_0_1"/>
<evidence type="ECO:0000256" key="6">
    <source>
        <dbReference type="ARBA" id="ARBA00064309"/>
    </source>
</evidence>
<comment type="subcellular location">
    <subcellularLocation>
        <location evidence="1">Lysosome membrane</location>
    </subcellularLocation>
</comment>
<dbReference type="STRING" id="9913.ENSBTAP00000017932"/>
<comment type="subunit">
    <text evidence="6">Part of the KICSTOR complex composed of KPTN, ITFG2, KICS2 and SZT2. SZT2 probably serves as a link between the other three proteins in the KICSTOR complex and may mediate the direct interaction with the GATOR complex via GATOR1. The KICSTOR complex interacts directly with the GATOR1 complex and most probably indirectly with the GATOR2 complex in an amino acid-independent manner.</text>
</comment>
<dbReference type="FunCoup" id="E1BBD0">
    <property type="interactions" value="1795"/>
</dbReference>
<dbReference type="GO" id="GO:0140007">
    <property type="term" value="C:KICSTOR complex"/>
    <property type="evidence" value="ECO:0000318"/>
    <property type="project" value="GO_Central"/>
</dbReference>
<dbReference type="InParanoid" id="E1BBD0"/>
<dbReference type="Pfam" id="PF09404">
    <property type="entry name" value="C12orf66_like"/>
    <property type="match status" value="2"/>
</dbReference>
<dbReference type="PANTHER" id="PTHR31581:SF1">
    <property type="entry name" value="KICSTOR SUBUNIT 2"/>
    <property type="match status" value="1"/>
</dbReference>
<dbReference type="InterPro" id="IPR018544">
    <property type="entry name" value="KICS_2"/>
</dbReference>
<dbReference type="SUPFAM" id="SSF158548">
    <property type="entry name" value="FLJ32549 domain-like"/>
    <property type="match status" value="1"/>
</dbReference>
<dbReference type="Gene3D" id="1.10.3450.30">
    <property type="match status" value="1"/>
</dbReference>
<dbReference type="InterPro" id="IPR038060">
    <property type="entry name" value="C12orf66-like_central_sf"/>
</dbReference>
<dbReference type="VEuPathDB" id="HostDB:ENSBTAG00000013486"/>
<dbReference type="Proteomes" id="UP000009136">
    <property type="component" value="Chromosome 5"/>
</dbReference>
<dbReference type="PANTHER" id="PTHR31581">
    <property type="entry name" value="KICSTOR COMPLEX PROTEIN C12ORF66"/>
    <property type="match status" value="1"/>
</dbReference>
<evidence type="ECO:0000256" key="2">
    <source>
        <dbReference type="ARBA" id="ARBA00023136"/>
    </source>
</evidence>
<evidence type="ECO:0000256" key="3">
    <source>
        <dbReference type="ARBA" id="ARBA00023228"/>
    </source>
</evidence>
<dbReference type="GO" id="GO:0045171">
    <property type="term" value="C:intercellular bridge"/>
    <property type="evidence" value="ECO:0007669"/>
    <property type="project" value="Ensembl"/>
</dbReference>
<organism evidence="8 9">
    <name type="scientific">Bos taurus</name>
    <name type="common">Bovine</name>
    <dbReference type="NCBI Taxonomy" id="9913"/>
    <lineage>
        <taxon>Eukaryota</taxon>
        <taxon>Metazoa</taxon>
        <taxon>Chordata</taxon>
        <taxon>Craniata</taxon>
        <taxon>Vertebrata</taxon>
        <taxon>Euteleostomi</taxon>
        <taxon>Mammalia</taxon>
        <taxon>Eutheria</taxon>
        <taxon>Laurasiatheria</taxon>
        <taxon>Artiodactyla</taxon>
        <taxon>Ruminantia</taxon>
        <taxon>Pecora</taxon>
        <taxon>Bovidae</taxon>
        <taxon>Bovinae</taxon>
        <taxon>Bos</taxon>
    </lineage>
</organism>
<sequence>MGESIPLAAPVPVEQAVLETFFSHLGIFSYDKAKDNVEKEREANKSAGGSWLSLLAALAHLAAAEKVYHSLTYLGQKLGTSAPPPGAPGGGRKGSIFPDRQGLGFPVSVTRSRWLNSALPGGQSFFSRKDSIRTIYTSLHNELKKVVTGRGAFGGTAPHVEELLSHLSEQLCFFVQARTEIADFYEKMYTLSTQKFINAEELVGLLDTILKKYSSRFHHPILSPLESSFQLEVDVLSHLLKAQAQVSEWKFLPSLVNLHSAHTKLQTWGQIFEKQRETKKHLFGGQSQKAVQPPHLFLWLMKLKNMLLAKFSFYFHEALSRQTTASEMKALTAKASPDLFGKISSFIRKYDAANVSLIFDNRGSESFQGHGYHHPHSYREAPKGVDQYPAVVSLPSDRPVMHWPNVIMIMTDRTSDLNSLEKVVHFYDDKVQSTYFLTRPEPHFTIVVIFESKKSERDSHFISFLSEISLALKNPKVFASLKPGSKG</sequence>
<proteinExistence type="inferred from homology"/>
<name>E1BBD0_BOVIN</name>
<gene>
    <name evidence="8 10" type="primary">KICS2</name>
</gene>
<protein>
    <recommendedName>
        <fullName evidence="7">KICSTOR subunit 2</fullName>
    </recommendedName>
</protein>
<dbReference type="PaxDb" id="9913-ENSBTAP00000017932"/>
<dbReference type="GO" id="GO:0061462">
    <property type="term" value="P:protein localization to lysosome"/>
    <property type="evidence" value="ECO:0000318"/>
    <property type="project" value="GO_Central"/>
</dbReference>
<dbReference type="VGNC" id="VGNC:49164">
    <property type="gene designation" value="KICS2"/>
</dbReference>
<reference evidence="8" key="3">
    <citation type="submission" date="2025-09" db="UniProtKB">
        <authorList>
            <consortium name="Ensembl"/>
        </authorList>
    </citation>
    <scope>IDENTIFICATION</scope>
    <source>
        <strain evidence="8">Hereford</strain>
    </source>
</reference>
<comment type="function">
    <text evidence="4">As part of the KICSTOR complex functions in the amino acid-sensing branch of the TORC1 signaling pathway. Recruits, in an amino acid-independent manner, the GATOR1 complex to the lysosomal membranes and allows its interaction with GATOR2 and the RAG GTPases. Functions upstream of the RAG GTPases and is required to negatively regulate mTORC1 signaling in absence of amino acids. In absence of the KICSTOR complex mTORC1 is constitutively localized to the lysosome and activated. The KICSTOR complex is also probably involved in the regulation of mTORC1 by glucose.</text>
</comment>
<dbReference type="GO" id="GO:0042149">
    <property type="term" value="P:cellular response to glucose starvation"/>
    <property type="evidence" value="ECO:0000318"/>
    <property type="project" value="GO_Central"/>
</dbReference>
<evidence type="ECO:0000256" key="5">
    <source>
        <dbReference type="ARBA" id="ARBA00060863"/>
    </source>
</evidence>
<dbReference type="FunFam" id="1.10.3450.30:FF:000001">
    <property type="entry name" value="KICSTOR complex protein C12orf66 homolog"/>
    <property type="match status" value="1"/>
</dbReference>
<reference evidence="8" key="1">
    <citation type="submission" date="2018-03" db="EMBL/GenBank/DDBJ databases">
        <title>ARS-UCD1.2.</title>
        <authorList>
            <person name="Rosen B.D."/>
            <person name="Bickhart D.M."/>
            <person name="Koren S."/>
            <person name="Schnabel R.D."/>
            <person name="Hall R."/>
            <person name="Zimin A."/>
            <person name="Dreischer C."/>
            <person name="Schultheiss S."/>
            <person name="Schroeder S.G."/>
            <person name="Elsik C.G."/>
            <person name="Couldrey C."/>
            <person name="Liu G.E."/>
            <person name="Van Tassell C.P."/>
            <person name="Phillippy A.M."/>
            <person name="Smith T.P.L."/>
            <person name="Medrano J.F."/>
        </authorList>
    </citation>
    <scope>NUCLEOTIDE SEQUENCE [LARGE SCALE GENOMIC DNA]</scope>
    <source>
        <strain evidence="8">Hereford</strain>
    </source>
</reference>
<dbReference type="AlphaFoldDB" id="E1BBD0"/>
<keyword evidence="9" id="KW-1185">Reference proteome</keyword>